<evidence type="ECO:0000256" key="2">
    <source>
        <dbReference type="SAM" id="MobiDB-lite"/>
    </source>
</evidence>
<protein>
    <submittedName>
        <fullName evidence="4">Caspase family protein</fullName>
    </submittedName>
</protein>
<evidence type="ECO:0000313" key="4">
    <source>
        <dbReference type="EMBL" id="MBK1839043.1"/>
    </source>
</evidence>
<feature type="repeat" description="WD" evidence="1">
    <location>
        <begin position="61"/>
        <end position="102"/>
    </location>
</feature>
<sequence>MQAERMMAGCLSRPNARLRRGTPAAVFLRAFLGILLGSLQAFAGAALAGDASTGAFLRIETGGHTARVNRLATDAGGRLIATVSNDKTLRLWARDSGEPLGVLRVPMETGDEGALYAVALSADGSLAVAAGNTGSSWGDGVTLYLFDVKAQRLKARLPGQPQVLNDLAISPDGRFVAGAFGGTAGIRVWDSGSFKLVAEDTGYEARVSALAFAPDGRLATASFDGNVRLYDAAFKPKLKRKPGSGLPYSVSFSPDGTLLAVGYADQTRVDVLSGTDLKTRWSPKTTGIAGGSFAAVAWDGTALVAAGTATQDGKRNVVRRWADAGKGAFADIAAARDSVTHLLALPGGGVAFAAADPGWGEIDSAGRLQFARMGDVADYRDIHLGRFGLSDDGLVLEFGMEQGGRRPMRFDVLARSLTTAPDPLPGLNRPTADGPGIGVADWRNTRTPKVNGQPVKLDSGEWARSVTVLGAQRRVLLGGEFSLRLLDSAGAELARAEVPAAVWGVVASADGRVAVAALGDGTLRWYALSGGARPLEELAALFPHRDGRRWVLWTPEAFFDHSESGGETLVGFHLNDPKKKGSQWVEFKQVYRVFDAPELVRDKLRQTGQAEIAARLSAIGDIRLLTQRRPQVTLLDYCTVPAASRGLALGTGAAEAQAGSQAAPAAPAAAVPAPAPATPSAPASVSADAETCHPLDMTPVSRAFARAKEPAPQPAPAKMAVPAPPKPASQGGAQGGVQAANQADGKGGPQQTDLDVAAEEPRLTVALPEGIGAVRLRYRLADTGGGIGSVDLFRNGRNVSGQDKSRAFARAKEPAPAAQAVTPPAPQPAAQAAAQPQPQSPADGSKDQPPAPPEERVSTVRLDPGSNRVQIRAYNGSDAIYERSALVDFVLPKPAEVADGAPQDKGQRAASSAPRLITFVVGIDKYRPAGTQLRFARADATSFAEALRGRIPVGYDREQSLALSTTLYDEQASRDAVVSGLEALAANAREDDTVVLYLAGHGVIVPSPKDPSVKLYHFITQDVTAATPEAIFREGLSEKDLNRLVSAISARNVLVMLDTCHSGAVSAGTVDKLYQDMGQRYLLAASSEQEEALDSYDGRNGIFAHAVLEGLKGKALLPGDEAIYNLTLGQYVNRAVPRLAREKKWHQSAIFKTGGNELNPFPLAAPQAAQQ</sequence>
<dbReference type="Gene3D" id="3.40.50.1460">
    <property type="match status" value="1"/>
</dbReference>
<dbReference type="PROSITE" id="PS50082">
    <property type="entry name" value="WD_REPEATS_2"/>
    <property type="match status" value="2"/>
</dbReference>
<dbReference type="PANTHER" id="PTHR19879:SF9">
    <property type="entry name" value="TRANSCRIPTION INITIATION FACTOR TFIID SUBUNIT 5"/>
    <property type="match status" value="1"/>
</dbReference>
<proteinExistence type="predicted"/>
<dbReference type="SUPFAM" id="SSF50969">
    <property type="entry name" value="YVTN repeat-like/Quinoprotein amine dehydrogenase"/>
    <property type="match status" value="1"/>
</dbReference>
<feature type="compositionally biased region" description="Low complexity" evidence="2">
    <location>
        <begin position="728"/>
        <end position="744"/>
    </location>
</feature>
<feature type="compositionally biased region" description="Basic and acidic residues" evidence="2">
    <location>
        <begin position="803"/>
        <end position="813"/>
    </location>
</feature>
<feature type="domain" description="Peptidase C14 caspase" evidence="3">
    <location>
        <begin position="919"/>
        <end position="1137"/>
    </location>
</feature>
<dbReference type="InterPro" id="IPR011600">
    <property type="entry name" value="Pept_C14_caspase"/>
</dbReference>
<dbReference type="Gene3D" id="2.130.10.10">
    <property type="entry name" value="YVTN repeat-like/Quinoprotein amine dehydrogenase"/>
    <property type="match status" value="2"/>
</dbReference>
<dbReference type="InterPro" id="IPR001680">
    <property type="entry name" value="WD40_rpt"/>
</dbReference>
<dbReference type="Pfam" id="PF00400">
    <property type="entry name" value="WD40"/>
    <property type="match status" value="3"/>
</dbReference>
<feature type="compositionally biased region" description="Low complexity" evidence="2">
    <location>
        <begin position="814"/>
        <end position="842"/>
    </location>
</feature>
<keyword evidence="1" id="KW-0853">WD repeat</keyword>
<dbReference type="EMBL" id="JAENHM010000049">
    <property type="protein sequence ID" value="MBK1839043.1"/>
    <property type="molecule type" value="Genomic_DNA"/>
</dbReference>
<dbReference type="InterPro" id="IPR015943">
    <property type="entry name" value="WD40/YVTN_repeat-like_dom_sf"/>
</dbReference>
<evidence type="ECO:0000259" key="3">
    <source>
        <dbReference type="Pfam" id="PF00656"/>
    </source>
</evidence>
<feature type="repeat" description="WD" evidence="1">
    <location>
        <begin position="200"/>
        <end position="231"/>
    </location>
</feature>
<keyword evidence="5" id="KW-1185">Reference proteome</keyword>
<evidence type="ECO:0000313" key="5">
    <source>
        <dbReference type="Proteomes" id="UP000652760"/>
    </source>
</evidence>
<gene>
    <name evidence="4" type="ORF">JHL17_16650</name>
</gene>
<dbReference type="SMART" id="SM00320">
    <property type="entry name" value="WD40"/>
    <property type="match status" value="6"/>
</dbReference>
<name>A0ABS1F6N9_9PROT</name>
<dbReference type="Pfam" id="PF00656">
    <property type="entry name" value="Peptidase_C14"/>
    <property type="match status" value="1"/>
</dbReference>
<dbReference type="PANTHER" id="PTHR19879">
    <property type="entry name" value="TRANSCRIPTION INITIATION FACTOR TFIID"/>
    <property type="match status" value="1"/>
</dbReference>
<dbReference type="InterPro" id="IPR011044">
    <property type="entry name" value="Quino_amine_DH_bsu"/>
</dbReference>
<organism evidence="4 5">
    <name type="scientific">Azospirillum endophyticum</name>
    <dbReference type="NCBI Taxonomy" id="2800326"/>
    <lineage>
        <taxon>Bacteria</taxon>
        <taxon>Pseudomonadati</taxon>
        <taxon>Pseudomonadota</taxon>
        <taxon>Alphaproteobacteria</taxon>
        <taxon>Rhodospirillales</taxon>
        <taxon>Azospirillaceae</taxon>
        <taxon>Azospirillum</taxon>
    </lineage>
</organism>
<reference evidence="5" key="1">
    <citation type="submission" date="2021-01" db="EMBL/GenBank/DDBJ databases">
        <title>Genome public.</title>
        <authorList>
            <person name="Liu C."/>
            <person name="Sun Q."/>
        </authorList>
    </citation>
    <scope>NUCLEOTIDE SEQUENCE [LARGE SCALE GENOMIC DNA]</scope>
    <source>
        <strain evidence="5">YIM B02556</strain>
    </source>
</reference>
<dbReference type="Proteomes" id="UP000652760">
    <property type="component" value="Unassembled WGS sequence"/>
</dbReference>
<feature type="region of interest" description="Disordered" evidence="2">
    <location>
        <begin position="785"/>
        <end position="864"/>
    </location>
</feature>
<accession>A0ABS1F6N9</accession>
<feature type="region of interest" description="Disordered" evidence="2">
    <location>
        <begin position="706"/>
        <end position="753"/>
    </location>
</feature>
<dbReference type="SUPFAM" id="SSF82171">
    <property type="entry name" value="DPP6 N-terminal domain-like"/>
    <property type="match status" value="1"/>
</dbReference>
<dbReference type="RefSeq" id="WP_200194729.1">
    <property type="nucleotide sequence ID" value="NZ_JAENHM010000049.1"/>
</dbReference>
<dbReference type="PROSITE" id="PS50294">
    <property type="entry name" value="WD_REPEATS_REGION"/>
    <property type="match status" value="1"/>
</dbReference>
<comment type="caution">
    <text evidence="4">The sequence shown here is derived from an EMBL/GenBank/DDBJ whole genome shotgun (WGS) entry which is preliminary data.</text>
</comment>
<evidence type="ECO:0000256" key="1">
    <source>
        <dbReference type="PROSITE-ProRule" id="PRU00221"/>
    </source>
</evidence>